<keyword evidence="2" id="KW-1185">Reference proteome</keyword>
<evidence type="ECO:0000313" key="2">
    <source>
        <dbReference type="Proteomes" id="UP000219439"/>
    </source>
</evidence>
<protein>
    <submittedName>
        <fullName evidence="1">Uncharacterized protein</fullName>
    </submittedName>
</protein>
<sequence>MTLDPTKPPSLTIDWDTYGELLENSDLSDEQKHEFIQTLWSIVVSFVDLGFGTHPLQQLEGKEISFDALNPDDVISLSDSTPNLKTEQDTTSQ</sequence>
<dbReference type="OrthoDB" id="7876422at2"/>
<gene>
    <name evidence="1" type="ORF">SAMN06265368_0941</name>
</gene>
<proteinExistence type="predicted"/>
<dbReference type="AlphaFoldDB" id="A0A285ND62"/>
<dbReference type="EMBL" id="OBEL01000001">
    <property type="protein sequence ID" value="SNZ07422.1"/>
    <property type="molecule type" value="Genomic_DNA"/>
</dbReference>
<dbReference type="Proteomes" id="UP000219439">
    <property type="component" value="Unassembled WGS sequence"/>
</dbReference>
<dbReference type="RefSeq" id="WP_097152207.1">
    <property type="nucleotide sequence ID" value="NZ_OBEL01000001.1"/>
</dbReference>
<accession>A0A285ND62</accession>
<evidence type="ECO:0000313" key="1">
    <source>
        <dbReference type="EMBL" id="SNZ07422.1"/>
    </source>
</evidence>
<reference evidence="1 2" key="1">
    <citation type="submission" date="2017-09" db="EMBL/GenBank/DDBJ databases">
        <authorList>
            <person name="Ehlers B."/>
            <person name="Leendertz F.H."/>
        </authorList>
    </citation>
    <scope>NUCLEOTIDE SEQUENCE [LARGE SCALE GENOMIC DNA]</scope>
    <source>
        <strain evidence="1 2">DSM 18289</strain>
    </source>
</reference>
<organism evidence="1 2">
    <name type="scientific">Cohaesibacter gelatinilyticus</name>
    <dbReference type="NCBI Taxonomy" id="372072"/>
    <lineage>
        <taxon>Bacteria</taxon>
        <taxon>Pseudomonadati</taxon>
        <taxon>Pseudomonadota</taxon>
        <taxon>Alphaproteobacteria</taxon>
        <taxon>Hyphomicrobiales</taxon>
        <taxon>Cohaesibacteraceae</taxon>
    </lineage>
</organism>
<name>A0A285ND62_9HYPH</name>